<reference evidence="1" key="1">
    <citation type="journal article" date="2021" name="Proc. Natl. Acad. Sci. U.S.A.">
        <title>A Catalog of Tens of Thousands of Viruses from Human Metagenomes Reveals Hidden Associations with Chronic Diseases.</title>
        <authorList>
            <person name="Tisza M.J."/>
            <person name="Buck C.B."/>
        </authorList>
    </citation>
    <scope>NUCLEOTIDE SEQUENCE</scope>
    <source>
        <strain evidence="1">CtjK323</strain>
    </source>
</reference>
<dbReference type="EMBL" id="BK015552">
    <property type="protein sequence ID" value="DAE12440.1"/>
    <property type="molecule type" value="Genomic_DNA"/>
</dbReference>
<proteinExistence type="predicted"/>
<organism evidence="1">
    <name type="scientific">CrAss-like virus sp. ctjK323</name>
    <dbReference type="NCBI Taxonomy" id="2825839"/>
    <lineage>
        <taxon>Viruses</taxon>
        <taxon>Duplodnaviria</taxon>
        <taxon>Heunggongvirae</taxon>
        <taxon>Uroviricota</taxon>
        <taxon>Caudoviricetes</taxon>
        <taxon>Crassvirales</taxon>
    </lineage>
</organism>
<accession>A0A8S5Q0D2</accession>
<protein>
    <submittedName>
        <fullName evidence="1">Uncharacterized protein</fullName>
    </submittedName>
</protein>
<evidence type="ECO:0000313" key="1">
    <source>
        <dbReference type="EMBL" id="DAE12440.1"/>
    </source>
</evidence>
<sequence>MRDLRTALSYCFECVAANTYSISRSISFTDKSSYMLIPVTGDNIEIPTMAMFSLPTLENKILQKEPIDALAVNLNNNGGYSPFKSVSASIRDAFTVLYKNAHLRKLVTVGDPEKTYYGTYGAIFDENFKPIVMLSWELKKIYRDNEQDPFRYKFIRPILRVAPEVFINKSNTVERFIINQIIPTALSITYLSSPIFHRSMIYESNSGNCKVKVLIEKIPFIIKETDVPSISTTNEELLDTALNYIDEIIE</sequence>
<name>A0A8S5Q0D2_9CAUD</name>